<dbReference type="AlphaFoldDB" id="A0A2T2XZA8"/>
<sequence>MRLNSSAPCVVVLTEDDVAVNINDNTSLVLPANHLNIIACNNNVIDFSYLDNALVAHMSREVLNDYLLFLNRDLTQVSPWPRQAISVISCHCRTPEIFREAALHSVLKTSDRCEIERTRSLLFTVLSLFLDSPGFISLIMQMLRNSVKESVYQIIQSDIQKEWNLSLVASALCLSPSLLKKKLKSEDTSYSQIITDCRMRYAAQQLLIAEKNISQISQLCGYRSTSYFISVFKTFYGMTPLHYVTQHRQQCVSA</sequence>
<dbReference type="PROSITE" id="PS00041">
    <property type="entry name" value="HTH_ARAC_FAMILY_1"/>
    <property type="match status" value="1"/>
</dbReference>
<dbReference type="Proteomes" id="UP000240892">
    <property type="component" value="Unassembled WGS sequence"/>
</dbReference>
<dbReference type="SMART" id="SM00342">
    <property type="entry name" value="HTH_ARAC"/>
    <property type="match status" value="1"/>
</dbReference>
<dbReference type="InterPro" id="IPR018062">
    <property type="entry name" value="HTH_AraC-typ_CS"/>
</dbReference>
<protein>
    <submittedName>
        <fullName evidence="5">AraC family transcriptional regulator</fullName>
    </submittedName>
</protein>
<dbReference type="EMBL" id="PYHO01000014">
    <property type="protein sequence ID" value="PSR45620.1"/>
    <property type="molecule type" value="Genomic_DNA"/>
</dbReference>
<name>A0A2T2XZA8_9ENTR</name>
<dbReference type="RefSeq" id="WP_106928747.1">
    <property type="nucleotide sequence ID" value="NZ_CABMMU010000014.1"/>
</dbReference>
<dbReference type="PANTHER" id="PTHR47894:SF4">
    <property type="entry name" value="HTH-TYPE TRANSCRIPTIONAL REGULATOR GADX"/>
    <property type="match status" value="1"/>
</dbReference>
<dbReference type="InterPro" id="IPR009057">
    <property type="entry name" value="Homeodomain-like_sf"/>
</dbReference>
<evidence type="ECO:0000256" key="3">
    <source>
        <dbReference type="ARBA" id="ARBA00023163"/>
    </source>
</evidence>
<dbReference type="PANTHER" id="PTHR47894">
    <property type="entry name" value="HTH-TYPE TRANSCRIPTIONAL REGULATOR GADX"/>
    <property type="match status" value="1"/>
</dbReference>
<gene>
    <name evidence="5" type="ORF">C8256_16895</name>
</gene>
<evidence type="ECO:0000256" key="2">
    <source>
        <dbReference type="ARBA" id="ARBA00023125"/>
    </source>
</evidence>
<dbReference type="GO" id="GO:0003700">
    <property type="term" value="F:DNA-binding transcription factor activity"/>
    <property type="evidence" value="ECO:0007669"/>
    <property type="project" value="InterPro"/>
</dbReference>
<evidence type="ECO:0000313" key="6">
    <source>
        <dbReference type="Proteomes" id="UP000240892"/>
    </source>
</evidence>
<keyword evidence="1" id="KW-0805">Transcription regulation</keyword>
<keyword evidence="6" id="KW-1185">Reference proteome</keyword>
<keyword evidence="2" id="KW-0238">DNA-binding</keyword>
<dbReference type="GO" id="GO:0005829">
    <property type="term" value="C:cytosol"/>
    <property type="evidence" value="ECO:0007669"/>
    <property type="project" value="TreeGrafter"/>
</dbReference>
<dbReference type="PROSITE" id="PS01124">
    <property type="entry name" value="HTH_ARAC_FAMILY_2"/>
    <property type="match status" value="1"/>
</dbReference>
<dbReference type="GO" id="GO:0000976">
    <property type="term" value="F:transcription cis-regulatory region binding"/>
    <property type="evidence" value="ECO:0007669"/>
    <property type="project" value="TreeGrafter"/>
</dbReference>
<keyword evidence="3" id="KW-0804">Transcription</keyword>
<dbReference type="SUPFAM" id="SSF46689">
    <property type="entry name" value="Homeodomain-like"/>
    <property type="match status" value="1"/>
</dbReference>
<dbReference type="InterPro" id="IPR018060">
    <property type="entry name" value="HTH_AraC"/>
</dbReference>
<reference evidence="5 6" key="1">
    <citation type="submission" date="2018-03" db="EMBL/GenBank/DDBJ databases">
        <title>First report of an OXA-48+CTX-M-M-producing Kluyvera ascorbata clone recovered from patients admitted in a University Hospital in Madrid, Spain.</title>
        <authorList>
            <person name="Hernandez-Garcia M."/>
            <person name="Leon-Sampedro R."/>
            <person name="Perez-Viso B."/>
            <person name="Morosini M.I."/>
            <person name="Lopez-Fresnena N."/>
            <person name="Coque T.M."/>
            <person name="Bonten M."/>
            <person name="Malhotra-Kumar S."/>
            <person name="Ruiz-Garbajosa P."/>
            <person name="Canton R."/>
        </authorList>
    </citation>
    <scope>NUCLEOTIDE SEQUENCE [LARGE SCALE GENOMIC DNA]</scope>
    <source>
        <strain evidence="5 6">KA2</strain>
    </source>
</reference>
<dbReference type="PRINTS" id="PR00032">
    <property type="entry name" value="HTHARAC"/>
</dbReference>
<evidence type="ECO:0000313" key="5">
    <source>
        <dbReference type="EMBL" id="PSR45620.1"/>
    </source>
</evidence>
<accession>A0A2T2XZA8</accession>
<dbReference type="Gene3D" id="1.10.10.60">
    <property type="entry name" value="Homeodomain-like"/>
    <property type="match status" value="1"/>
</dbReference>
<evidence type="ECO:0000256" key="1">
    <source>
        <dbReference type="ARBA" id="ARBA00023015"/>
    </source>
</evidence>
<comment type="caution">
    <text evidence="5">The sequence shown here is derived from an EMBL/GenBank/DDBJ whole genome shotgun (WGS) entry which is preliminary data.</text>
</comment>
<organism evidence="5 6">
    <name type="scientific">Kluyvera genomosp. 2</name>
    <dbReference type="NCBI Taxonomy" id="2774054"/>
    <lineage>
        <taxon>Bacteria</taxon>
        <taxon>Pseudomonadati</taxon>
        <taxon>Pseudomonadota</taxon>
        <taxon>Gammaproteobacteria</taxon>
        <taxon>Enterobacterales</taxon>
        <taxon>Enterobacteriaceae</taxon>
        <taxon>Kluyvera</taxon>
    </lineage>
</organism>
<dbReference type="Pfam" id="PF12833">
    <property type="entry name" value="HTH_18"/>
    <property type="match status" value="1"/>
</dbReference>
<proteinExistence type="predicted"/>
<feature type="domain" description="HTH araC/xylS-type" evidence="4">
    <location>
        <begin position="149"/>
        <end position="246"/>
    </location>
</feature>
<evidence type="ECO:0000259" key="4">
    <source>
        <dbReference type="PROSITE" id="PS01124"/>
    </source>
</evidence>
<dbReference type="InterPro" id="IPR020449">
    <property type="entry name" value="Tscrpt_reg_AraC-type_HTH"/>
</dbReference>